<protein>
    <submittedName>
        <fullName evidence="2">Uncharacterized protein</fullName>
    </submittedName>
</protein>
<dbReference type="OrthoDB" id="2830640at2759"/>
<keyword evidence="3" id="KW-1185">Reference proteome</keyword>
<evidence type="ECO:0000313" key="2">
    <source>
        <dbReference type="EMBL" id="ETS85343.1"/>
    </source>
</evidence>
<dbReference type="InParanoid" id="W3XGX8"/>
<name>W3XGX8_PESFW</name>
<accession>W3XGX8</accession>
<dbReference type="RefSeq" id="XP_007830140.1">
    <property type="nucleotide sequence ID" value="XM_007831949.1"/>
</dbReference>
<dbReference type="KEGG" id="pfy:PFICI_03368"/>
<dbReference type="GeneID" id="19268381"/>
<feature type="compositionally biased region" description="Basic and acidic residues" evidence="1">
    <location>
        <begin position="92"/>
        <end position="103"/>
    </location>
</feature>
<organism evidence="2 3">
    <name type="scientific">Pestalotiopsis fici (strain W106-1 / CGMCC3.15140)</name>
    <dbReference type="NCBI Taxonomy" id="1229662"/>
    <lineage>
        <taxon>Eukaryota</taxon>
        <taxon>Fungi</taxon>
        <taxon>Dikarya</taxon>
        <taxon>Ascomycota</taxon>
        <taxon>Pezizomycotina</taxon>
        <taxon>Sordariomycetes</taxon>
        <taxon>Xylariomycetidae</taxon>
        <taxon>Amphisphaeriales</taxon>
        <taxon>Sporocadaceae</taxon>
        <taxon>Pestalotiopsis</taxon>
    </lineage>
</organism>
<evidence type="ECO:0000313" key="3">
    <source>
        <dbReference type="Proteomes" id="UP000030651"/>
    </source>
</evidence>
<gene>
    <name evidence="2" type="ORF">PFICI_03368</name>
</gene>
<dbReference type="HOGENOM" id="CLU_2016057_0_0_1"/>
<dbReference type="EMBL" id="KI912110">
    <property type="protein sequence ID" value="ETS85343.1"/>
    <property type="molecule type" value="Genomic_DNA"/>
</dbReference>
<feature type="compositionally biased region" description="Polar residues" evidence="1">
    <location>
        <begin position="104"/>
        <end position="123"/>
    </location>
</feature>
<dbReference type="AlphaFoldDB" id="W3XGX8"/>
<dbReference type="Proteomes" id="UP000030651">
    <property type="component" value="Unassembled WGS sequence"/>
</dbReference>
<proteinExistence type="predicted"/>
<feature type="region of interest" description="Disordered" evidence="1">
    <location>
        <begin position="92"/>
        <end position="123"/>
    </location>
</feature>
<evidence type="ECO:0000256" key="1">
    <source>
        <dbReference type="SAM" id="MobiDB-lite"/>
    </source>
</evidence>
<reference evidence="3" key="1">
    <citation type="journal article" date="2015" name="BMC Genomics">
        <title>Genomic and transcriptomic analysis of the endophytic fungus Pestalotiopsis fici reveals its lifestyle and high potential for synthesis of natural products.</title>
        <authorList>
            <person name="Wang X."/>
            <person name="Zhang X."/>
            <person name="Liu L."/>
            <person name="Xiang M."/>
            <person name="Wang W."/>
            <person name="Sun X."/>
            <person name="Che Y."/>
            <person name="Guo L."/>
            <person name="Liu G."/>
            <person name="Guo L."/>
            <person name="Wang C."/>
            <person name="Yin W.B."/>
            <person name="Stadler M."/>
            <person name="Zhang X."/>
            <person name="Liu X."/>
        </authorList>
    </citation>
    <scope>NUCLEOTIDE SEQUENCE [LARGE SCALE GENOMIC DNA]</scope>
    <source>
        <strain evidence="3">W106-1 / CGMCC3.15140</strain>
    </source>
</reference>
<sequence>MAMELQAQWFSKTIKRCHDGVRAIESATGMRQFNHPHEKPDGAIEDWKDLDLISITRELSSFVSRFAFIKLQAETGEYLLEQMGRTTLSLKHEAHEAHEDQKRATAQSQTVTSPHHSFKPYTN</sequence>